<protein>
    <recommendedName>
        <fullName evidence="4">ATP-cone domain-containing protein</fullName>
    </recommendedName>
</protein>
<organism evidence="5 6">
    <name type="scientific">Candidatus Woesebacteria bacterium RIFCSPHIGHO2_02_FULL_39_13</name>
    <dbReference type="NCBI Taxonomy" id="1802505"/>
    <lineage>
        <taxon>Bacteria</taxon>
        <taxon>Candidatus Woeseibacteriota</taxon>
    </lineage>
</organism>
<evidence type="ECO:0000256" key="2">
    <source>
        <dbReference type="ARBA" id="ARBA00022840"/>
    </source>
</evidence>
<evidence type="ECO:0000313" key="6">
    <source>
        <dbReference type="Proteomes" id="UP000177169"/>
    </source>
</evidence>
<dbReference type="Pfam" id="PF03477">
    <property type="entry name" value="ATP-cone"/>
    <property type="match status" value="1"/>
</dbReference>
<dbReference type="EMBL" id="MGGR01000022">
    <property type="protein sequence ID" value="OGM33130.1"/>
    <property type="molecule type" value="Genomic_DNA"/>
</dbReference>
<sequence>MENKLKVKKRDASLEDFNYDKLIASLTKAGLSVKEAEVVSQDILSWSIANAVDNIVTSVELRDSIIKRLSTEFPVEADSYAIYKKE</sequence>
<keyword evidence="2 3" id="KW-0067">ATP-binding</keyword>
<keyword evidence="1 3" id="KW-0547">Nucleotide-binding</keyword>
<comment type="caution">
    <text evidence="5">The sequence shown here is derived from an EMBL/GenBank/DDBJ whole genome shotgun (WGS) entry which is preliminary data.</text>
</comment>
<reference evidence="5 6" key="1">
    <citation type="journal article" date="2016" name="Nat. Commun.">
        <title>Thousands of microbial genomes shed light on interconnected biogeochemical processes in an aquifer system.</title>
        <authorList>
            <person name="Anantharaman K."/>
            <person name="Brown C.T."/>
            <person name="Hug L.A."/>
            <person name="Sharon I."/>
            <person name="Castelle C.J."/>
            <person name="Probst A.J."/>
            <person name="Thomas B.C."/>
            <person name="Singh A."/>
            <person name="Wilkins M.J."/>
            <person name="Karaoz U."/>
            <person name="Brodie E.L."/>
            <person name="Williams K.H."/>
            <person name="Hubbard S.S."/>
            <person name="Banfield J.F."/>
        </authorList>
    </citation>
    <scope>NUCLEOTIDE SEQUENCE [LARGE SCALE GENOMIC DNA]</scope>
</reference>
<dbReference type="Proteomes" id="UP000177169">
    <property type="component" value="Unassembled WGS sequence"/>
</dbReference>
<dbReference type="InterPro" id="IPR005144">
    <property type="entry name" value="ATP-cone_dom"/>
</dbReference>
<accession>A0A1F7Z107</accession>
<dbReference type="AlphaFoldDB" id="A0A1F7Z107"/>
<proteinExistence type="predicted"/>
<name>A0A1F7Z107_9BACT</name>
<evidence type="ECO:0000256" key="1">
    <source>
        <dbReference type="ARBA" id="ARBA00022741"/>
    </source>
</evidence>
<gene>
    <name evidence="5" type="ORF">A3D01_01625</name>
</gene>
<evidence type="ECO:0000313" key="5">
    <source>
        <dbReference type="EMBL" id="OGM33130.1"/>
    </source>
</evidence>
<dbReference type="GO" id="GO:0005524">
    <property type="term" value="F:ATP binding"/>
    <property type="evidence" value="ECO:0007669"/>
    <property type="project" value="UniProtKB-UniRule"/>
</dbReference>
<dbReference type="PROSITE" id="PS51161">
    <property type="entry name" value="ATP_CONE"/>
    <property type="match status" value="1"/>
</dbReference>
<evidence type="ECO:0000259" key="4">
    <source>
        <dbReference type="PROSITE" id="PS51161"/>
    </source>
</evidence>
<feature type="domain" description="ATP-cone" evidence="4">
    <location>
        <begin position="5"/>
        <end position="86"/>
    </location>
</feature>
<evidence type="ECO:0000256" key="3">
    <source>
        <dbReference type="PROSITE-ProRule" id="PRU00492"/>
    </source>
</evidence>